<reference evidence="1" key="1">
    <citation type="submission" date="2021-01" db="EMBL/GenBank/DDBJ databases">
        <title>Modified the classification status of verrucomicrobia.</title>
        <authorList>
            <person name="Feng X."/>
        </authorList>
    </citation>
    <scope>NUCLEOTIDE SEQUENCE</scope>
    <source>
        <strain evidence="1">_KCTC 22039</strain>
    </source>
</reference>
<evidence type="ECO:0000313" key="2">
    <source>
        <dbReference type="Proteomes" id="UP000624703"/>
    </source>
</evidence>
<dbReference type="Proteomes" id="UP000624703">
    <property type="component" value="Unassembled WGS sequence"/>
</dbReference>
<keyword evidence="2" id="KW-1185">Reference proteome</keyword>
<evidence type="ECO:0000313" key="1">
    <source>
        <dbReference type="EMBL" id="MBK1792771.1"/>
    </source>
</evidence>
<proteinExistence type="predicted"/>
<protein>
    <submittedName>
        <fullName evidence="1">Uncharacterized protein</fullName>
    </submittedName>
</protein>
<sequence>MYTKDDIRRYFRVLNRTEQTSLCGLFLCKLVILVQRFCHLIQHKGLSQLSKSKLKELTARKAKDVIVFANGPSLRDLDFTKVKELTDSGEYDLIVVNSFASKAIAQYGIVPFAGIFNDPAHYGGCPDHPLASQFQEDIDTMNEFNIPTIVPYRYVRKSKFNNTVPICGFRDVYSQNVSNIHKPTGFYGLTAFYALALAMHLKYQNIYVCGYDNSYFKSFGVDMNNEKYLQDEHFYDDESLSRRWMPTDLYGKTCDMFYDTYRHFMYLEKIAQLCPREVKIWNIAKTTYTDAFPRNFDLDIYK</sequence>
<organism evidence="1 2">
    <name type="scientific">Persicirhabdus sediminis</name>
    <dbReference type="NCBI Taxonomy" id="454144"/>
    <lineage>
        <taxon>Bacteria</taxon>
        <taxon>Pseudomonadati</taxon>
        <taxon>Verrucomicrobiota</taxon>
        <taxon>Verrucomicrobiia</taxon>
        <taxon>Verrucomicrobiales</taxon>
        <taxon>Verrucomicrobiaceae</taxon>
        <taxon>Persicirhabdus</taxon>
    </lineage>
</organism>
<dbReference type="AlphaFoldDB" id="A0A8J7MFY5"/>
<dbReference type="EMBL" id="JAENIM010000047">
    <property type="protein sequence ID" value="MBK1792771.1"/>
    <property type="molecule type" value="Genomic_DNA"/>
</dbReference>
<comment type="caution">
    <text evidence="1">The sequence shown here is derived from an EMBL/GenBank/DDBJ whole genome shotgun (WGS) entry which is preliminary data.</text>
</comment>
<gene>
    <name evidence="1" type="ORF">JIN82_16525</name>
</gene>
<dbReference type="Gene3D" id="3.90.1480.10">
    <property type="entry name" value="Alpha-2,3-sialyltransferase"/>
    <property type="match status" value="1"/>
</dbReference>
<dbReference type="RefSeq" id="WP_200312780.1">
    <property type="nucleotide sequence ID" value="NZ_JAENIM010000047.1"/>
</dbReference>
<name>A0A8J7MFY5_9BACT</name>
<accession>A0A8J7MFY5</accession>